<evidence type="ECO:0000313" key="1">
    <source>
        <dbReference type="EMBL" id="KAF7395963.1"/>
    </source>
</evidence>
<proteinExistence type="predicted"/>
<name>A0A834JWI9_VESGE</name>
<dbReference type="PANTHER" id="PTHR21053">
    <property type="entry name" value="TRANSCRIPTION ELONGATION FACTOR, MITOCHONDRIAL"/>
    <property type="match status" value="1"/>
</dbReference>
<gene>
    <name evidence="1" type="ORF">HZH68_010013</name>
</gene>
<organism evidence="1 2">
    <name type="scientific">Vespula germanica</name>
    <name type="common">German yellow jacket</name>
    <name type="synonym">Paravespula germanica</name>
    <dbReference type="NCBI Taxonomy" id="30212"/>
    <lineage>
        <taxon>Eukaryota</taxon>
        <taxon>Metazoa</taxon>
        <taxon>Ecdysozoa</taxon>
        <taxon>Arthropoda</taxon>
        <taxon>Hexapoda</taxon>
        <taxon>Insecta</taxon>
        <taxon>Pterygota</taxon>
        <taxon>Neoptera</taxon>
        <taxon>Endopterygota</taxon>
        <taxon>Hymenoptera</taxon>
        <taxon>Apocrita</taxon>
        <taxon>Aculeata</taxon>
        <taxon>Vespoidea</taxon>
        <taxon>Vespidae</taxon>
        <taxon>Vespinae</taxon>
        <taxon>Vespula</taxon>
    </lineage>
</organism>
<accession>A0A834JWI9</accession>
<dbReference type="GO" id="GO:0030337">
    <property type="term" value="F:DNA polymerase processivity factor activity"/>
    <property type="evidence" value="ECO:0007669"/>
    <property type="project" value="TreeGrafter"/>
</dbReference>
<dbReference type="GO" id="GO:0042645">
    <property type="term" value="C:mitochondrial nucleoid"/>
    <property type="evidence" value="ECO:0007669"/>
    <property type="project" value="TreeGrafter"/>
</dbReference>
<dbReference type="AlphaFoldDB" id="A0A834JWI9"/>
<dbReference type="GO" id="GO:0006392">
    <property type="term" value="P:transcription elongation by mitochondrial RNA polymerase"/>
    <property type="evidence" value="ECO:0007669"/>
    <property type="project" value="InterPro"/>
</dbReference>
<comment type="caution">
    <text evidence="1">The sequence shown here is derived from an EMBL/GenBank/DDBJ whole genome shotgun (WGS) entry which is preliminary data.</text>
</comment>
<keyword evidence="2" id="KW-1185">Reference proteome</keyword>
<protein>
    <recommendedName>
        <fullName evidence="3">Transcription elongation factor, mitochondrial</fullName>
    </recommendedName>
</protein>
<dbReference type="EMBL" id="JACSDZ010000009">
    <property type="protein sequence ID" value="KAF7395963.1"/>
    <property type="molecule type" value="Genomic_DNA"/>
</dbReference>
<sequence length="360" mass="42584">MILVQKLDMIRQYTSCNLFVKQIRSVLYPYSRLMYSNRRNKKELDYNCAHNNYILKILNDKRIDYFKRYNIPESHANKLHLHREKYGSYKSLEDILEIQDITKEILDAFIHSIINDKAYKNLQSFRRSIIFPSADIPREQISTVLGIYVGTNIISWTLLESKENILEWKYENFLEVPKSDYTFELFNLAWKLMLKIPTADAYVMDETNFNCILLKSVKQVKVFLQREKLKAMILALLSQKNLLQGTSMTNVFILKLEGNEISSLTKNIYLLKYEKVVKLFNLHVGYEVMSSGRVINKLLYEEDCINDEEKHPVGVYIQKDIMDSYNNEINYIKDQMNWSLLIALTFLQLGVLEKYGYEFV</sequence>
<evidence type="ECO:0008006" key="3">
    <source>
        <dbReference type="Google" id="ProtNLM"/>
    </source>
</evidence>
<dbReference type="InterPro" id="IPR039150">
    <property type="entry name" value="TEFM"/>
</dbReference>
<evidence type="ECO:0000313" key="2">
    <source>
        <dbReference type="Proteomes" id="UP000617340"/>
    </source>
</evidence>
<dbReference type="Proteomes" id="UP000617340">
    <property type="component" value="Unassembled WGS sequence"/>
</dbReference>
<reference evidence="1" key="1">
    <citation type="journal article" date="2020" name="G3 (Bethesda)">
        <title>High-Quality Assemblies for Three Invasive Social Wasps from the &lt;i&gt;Vespula&lt;/i&gt; Genus.</title>
        <authorList>
            <person name="Harrop T.W.R."/>
            <person name="Guhlin J."/>
            <person name="McLaughlin G.M."/>
            <person name="Permina E."/>
            <person name="Stockwell P."/>
            <person name="Gilligan J."/>
            <person name="Le Lec M.F."/>
            <person name="Gruber M.A.M."/>
            <person name="Quinn O."/>
            <person name="Lovegrove M."/>
            <person name="Duncan E.J."/>
            <person name="Remnant E.J."/>
            <person name="Van Eeckhoven J."/>
            <person name="Graham B."/>
            <person name="Knapp R.A."/>
            <person name="Langford K.W."/>
            <person name="Kronenberg Z."/>
            <person name="Press M.O."/>
            <person name="Eacker S.M."/>
            <person name="Wilson-Rankin E.E."/>
            <person name="Purcell J."/>
            <person name="Lester P.J."/>
            <person name="Dearden P.K."/>
        </authorList>
    </citation>
    <scope>NUCLEOTIDE SEQUENCE</scope>
    <source>
        <strain evidence="1">Linc-1</strain>
    </source>
</reference>
<dbReference type="PANTHER" id="PTHR21053:SF2">
    <property type="entry name" value="TRANSCRIPTION ELONGATION FACTOR, MITOCHONDRIAL"/>
    <property type="match status" value="1"/>
</dbReference>